<dbReference type="GO" id="GO:0006096">
    <property type="term" value="P:glycolytic process"/>
    <property type="evidence" value="ECO:0007669"/>
    <property type="project" value="UniProtKB-KW"/>
</dbReference>
<dbReference type="GO" id="GO:0005829">
    <property type="term" value="C:cytosol"/>
    <property type="evidence" value="ECO:0007669"/>
    <property type="project" value="TreeGrafter"/>
</dbReference>
<keyword evidence="3" id="KW-0812">Transmembrane</keyword>
<keyword evidence="1" id="KW-0963">Cytoplasm</keyword>
<organism evidence="4 5">
    <name type="scientific">Zizania palustris</name>
    <name type="common">Northern wild rice</name>
    <dbReference type="NCBI Taxonomy" id="103762"/>
    <lineage>
        <taxon>Eukaryota</taxon>
        <taxon>Viridiplantae</taxon>
        <taxon>Streptophyta</taxon>
        <taxon>Embryophyta</taxon>
        <taxon>Tracheophyta</taxon>
        <taxon>Spermatophyta</taxon>
        <taxon>Magnoliopsida</taxon>
        <taxon>Liliopsida</taxon>
        <taxon>Poales</taxon>
        <taxon>Poaceae</taxon>
        <taxon>BOP clade</taxon>
        <taxon>Oryzoideae</taxon>
        <taxon>Oryzeae</taxon>
        <taxon>Zizaniinae</taxon>
        <taxon>Zizania</taxon>
    </lineage>
</organism>
<evidence type="ECO:0000256" key="1">
    <source>
        <dbReference type="ARBA" id="ARBA00022490"/>
    </source>
</evidence>
<dbReference type="GO" id="GO:0009749">
    <property type="term" value="P:response to glucose"/>
    <property type="evidence" value="ECO:0007669"/>
    <property type="project" value="TreeGrafter"/>
</dbReference>
<dbReference type="EMBL" id="JAAALK010000079">
    <property type="protein sequence ID" value="KAG8099586.1"/>
    <property type="molecule type" value="Genomic_DNA"/>
</dbReference>
<keyword evidence="3" id="KW-1133">Transmembrane helix</keyword>
<accession>A0A8J5WXE0</accession>
<keyword evidence="3" id="KW-0472">Membrane</keyword>
<comment type="caution">
    <text evidence="4">The sequence shown here is derived from an EMBL/GenBank/DDBJ whole genome shotgun (WGS) entry which is preliminary data.</text>
</comment>
<feature type="transmembrane region" description="Helical" evidence="3">
    <location>
        <begin position="56"/>
        <end position="77"/>
    </location>
</feature>
<reference evidence="4" key="2">
    <citation type="submission" date="2021-02" db="EMBL/GenBank/DDBJ databases">
        <authorList>
            <person name="Kimball J.A."/>
            <person name="Haas M.W."/>
            <person name="Macchietto M."/>
            <person name="Kono T."/>
            <person name="Duquette J."/>
            <person name="Shao M."/>
        </authorList>
    </citation>
    <scope>NUCLEOTIDE SEQUENCE</scope>
    <source>
        <tissue evidence="4">Fresh leaf tissue</tissue>
    </source>
</reference>
<protein>
    <submittedName>
        <fullName evidence="4">Uncharacterized protein</fullName>
    </submittedName>
</protein>
<gene>
    <name evidence="4" type="ORF">GUJ93_ZPchr0013g34562</name>
</gene>
<dbReference type="OrthoDB" id="1633286at2759"/>
<evidence type="ECO:0000256" key="3">
    <source>
        <dbReference type="SAM" id="Phobius"/>
    </source>
</evidence>
<dbReference type="Proteomes" id="UP000729402">
    <property type="component" value="Unassembled WGS sequence"/>
</dbReference>
<keyword evidence="2" id="KW-0324">Glycolysis</keyword>
<dbReference type="PANTHER" id="PTHR43650">
    <property type="entry name" value="PYROPHOSPHATE--FRUCTOSE 6-PHOSPHATE 1-PHOSPHOTRANSFERASE"/>
    <property type="match status" value="1"/>
</dbReference>
<dbReference type="GO" id="GO:0015979">
    <property type="term" value="P:photosynthesis"/>
    <property type="evidence" value="ECO:0007669"/>
    <property type="project" value="TreeGrafter"/>
</dbReference>
<dbReference type="AlphaFoldDB" id="A0A8J5WXE0"/>
<evidence type="ECO:0000256" key="2">
    <source>
        <dbReference type="ARBA" id="ARBA00023152"/>
    </source>
</evidence>
<proteinExistence type="predicted"/>
<evidence type="ECO:0000313" key="4">
    <source>
        <dbReference type="EMBL" id="KAG8099586.1"/>
    </source>
</evidence>
<dbReference type="GO" id="GO:0047334">
    <property type="term" value="F:diphosphate-fructose-6-phosphate 1-phosphotransferase activity"/>
    <property type="evidence" value="ECO:0007669"/>
    <property type="project" value="TreeGrafter"/>
</dbReference>
<evidence type="ECO:0000313" key="5">
    <source>
        <dbReference type="Proteomes" id="UP000729402"/>
    </source>
</evidence>
<name>A0A8J5WXE0_ZIZPA</name>
<sequence length="178" mass="20130">MLGKGAKVVPNTLDQISILTRGFLADLGGLNPDAEETVGGYRSAAGRAYEVVLLPLIHLLRTVIFFCPMVLVWLLCYRREEVTTPLLKFMFGFVLNKSQRLTFDSSSPNEIMLFRYEGRCGLPTNFDSSYCYALCYDSGALLHFGKTRLITLVANLAARVEEWTVVTRQRIRTVDIFY</sequence>
<reference evidence="4" key="1">
    <citation type="journal article" date="2021" name="bioRxiv">
        <title>Whole Genome Assembly and Annotation of Northern Wild Rice, Zizania palustris L., Supports a Whole Genome Duplication in the Zizania Genus.</title>
        <authorList>
            <person name="Haas M."/>
            <person name="Kono T."/>
            <person name="Macchietto M."/>
            <person name="Millas R."/>
            <person name="McGilp L."/>
            <person name="Shao M."/>
            <person name="Duquette J."/>
            <person name="Hirsch C.N."/>
            <person name="Kimball J."/>
        </authorList>
    </citation>
    <scope>NUCLEOTIDE SEQUENCE</scope>
    <source>
        <tissue evidence="4">Fresh leaf tissue</tissue>
    </source>
</reference>
<dbReference type="PANTHER" id="PTHR43650:SF1">
    <property type="entry name" value="PYROPHOSPHATE--FRUCTOSE 6-PHOSPHATE 1-PHOSPHOTRANSFERASE SUBUNIT BETA 2"/>
    <property type="match status" value="1"/>
</dbReference>
<keyword evidence="5" id="KW-1185">Reference proteome</keyword>